<dbReference type="EMBL" id="CAJPVJ010013791">
    <property type="protein sequence ID" value="CAG2175032.1"/>
    <property type="molecule type" value="Genomic_DNA"/>
</dbReference>
<evidence type="ECO:0000313" key="2">
    <source>
        <dbReference type="Proteomes" id="UP000728032"/>
    </source>
</evidence>
<dbReference type="EMBL" id="OC928616">
    <property type="protein sequence ID" value="CAD7657846.1"/>
    <property type="molecule type" value="Genomic_DNA"/>
</dbReference>
<sequence length="66" mass="7538">MSDRYPISLGAADTNKQIQKLEDIVSPFKASLYVEFNEIEFYLNRIIGKPEEEEEVGDEQQEGGDN</sequence>
<organism evidence="1">
    <name type="scientific">Oppiella nova</name>
    <dbReference type="NCBI Taxonomy" id="334625"/>
    <lineage>
        <taxon>Eukaryota</taxon>
        <taxon>Metazoa</taxon>
        <taxon>Ecdysozoa</taxon>
        <taxon>Arthropoda</taxon>
        <taxon>Chelicerata</taxon>
        <taxon>Arachnida</taxon>
        <taxon>Acari</taxon>
        <taxon>Acariformes</taxon>
        <taxon>Sarcoptiformes</taxon>
        <taxon>Oribatida</taxon>
        <taxon>Brachypylina</taxon>
        <taxon>Oppioidea</taxon>
        <taxon>Oppiidae</taxon>
        <taxon>Oppiella</taxon>
    </lineage>
</organism>
<evidence type="ECO:0000313" key="1">
    <source>
        <dbReference type="EMBL" id="CAD7657846.1"/>
    </source>
</evidence>
<name>A0A7R9QU56_9ACAR</name>
<dbReference type="AlphaFoldDB" id="A0A7R9QU56"/>
<gene>
    <name evidence="1" type="ORF">ONB1V03_LOCUS14471</name>
</gene>
<dbReference type="Proteomes" id="UP000728032">
    <property type="component" value="Unassembled WGS sequence"/>
</dbReference>
<reference evidence="1" key="1">
    <citation type="submission" date="2020-11" db="EMBL/GenBank/DDBJ databases">
        <authorList>
            <person name="Tran Van P."/>
        </authorList>
    </citation>
    <scope>NUCLEOTIDE SEQUENCE</scope>
</reference>
<accession>A0A7R9QU56</accession>
<protein>
    <submittedName>
        <fullName evidence="1">Uncharacterized protein</fullName>
    </submittedName>
</protein>
<keyword evidence="2" id="KW-1185">Reference proteome</keyword>
<proteinExistence type="predicted"/>